<dbReference type="GO" id="GO:0005524">
    <property type="term" value="F:ATP binding"/>
    <property type="evidence" value="ECO:0007669"/>
    <property type="project" value="UniProtKB-KW"/>
</dbReference>
<dbReference type="RefSeq" id="WP_090160644.1">
    <property type="nucleotide sequence ID" value="NZ_FMWK01000001.1"/>
</dbReference>
<dbReference type="InterPro" id="IPR042099">
    <property type="entry name" value="ANL_N_sf"/>
</dbReference>
<organism evidence="5 6">
    <name type="scientific">Pseudobutyrivibrio xylanivorans</name>
    <dbReference type="NCBI Taxonomy" id="185007"/>
    <lineage>
        <taxon>Bacteria</taxon>
        <taxon>Bacillati</taxon>
        <taxon>Bacillota</taxon>
        <taxon>Clostridia</taxon>
        <taxon>Lachnospirales</taxon>
        <taxon>Lachnospiraceae</taxon>
        <taxon>Pseudobutyrivibrio</taxon>
    </lineage>
</organism>
<protein>
    <submittedName>
        <fullName evidence="5">Long-chain acyl-CoA synthetase</fullName>
    </submittedName>
</protein>
<dbReference type="Gene3D" id="3.30.300.30">
    <property type="match status" value="1"/>
</dbReference>
<feature type="domain" description="AMP-dependent synthetase/ligase" evidence="4">
    <location>
        <begin position="11"/>
        <end position="369"/>
    </location>
</feature>
<dbReference type="GO" id="GO:0004467">
    <property type="term" value="F:long-chain fatty acid-CoA ligase activity"/>
    <property type="evidence" value="ECO:0007669"/>
    <property type="project" value="UniProtKB-EC"/>
</dbReference>
<dbReference type="PANTHER" id="PTHR43272:SF33">
    <property type="entry name" value="AMP-BINDING DOMAIN-CONTAINING PROTEIN-RELATED"/>
    <property type="match status" value="1"/>
</dbReference>
<proteinExistence type="predicted"/>
<dbReference type="Pfam" id="PF00501">
    <property type="entry name" value="AMP-binding"/>
    <property type="match status" value="1"/>
</dbReference>
<dbReference type="PROSITE" id="PS00455">
    <property type="entry name" value="AMP_BINDING"/>
    <property type="match status" value="1"/>
</dbReference>
<dbReference type="EMBL" id="FMWK01000001">
    <property type="protein sequence ID" value="SCZ76358.1"/>
    <property type="molecule type" value="Genomic_DNA"/>
</dbReference>
<evidence type="ECO:0000256" key="2">
    <source>
        <dbReference type="ARBA" id="ARBA00022840"/>
    </source>
</evidence>
<dbReference type="SUPFAM" id="SSF56801">
    <property type="entry name" value="Acetyl-CoA synthetase-like"/>
    <property type="match status" value="1"/>
</dbReference>
<sequence length="518" mass="57596">MENLRTLWDNTASKFHELTAVRLLDKKAVCDTTYGKLDDRIRNIRAGLAATGFSEAHIAIIGESSLQWIGSYLGIVTGTNIAVPLDALLPQEDLIDLINRADCQVLFLSPKLISLAEPILQSCPKISQIWLLQDSYEQNIPNAKIGVLSELIDLGKGKHDVDGAKPDSIATIIFTSGTTGKSKGVMLTQRNLFDNVKNVDYEEAPGCVMMSVLPIHHAYCLVMDWLKGFSLGAIVCINDSFMHMVRNISIFKPKVILMVPLMIESIYKRLSAIEDLSPEMIYETVFGGNLKIIFTGGAHLDPFYIDEFKRYGIDIYEGYGMSECSPVITTNTVDNHKPGSIGKPLPNVEIKFVDGEILVKGTSVMKGYYKMPEETAATLEDGWLHTGDKGFLDKDGYLFINGRVKNLIIMSNGENISPEEIENKLALSPLIAEVIVTGNNTGLTANIYPDEDYAQRQCLNQIDINKELQDYIDKYNNGQPSYRHITNLVVRTEPFIRNTTGKIKRNDPSILHEGQNAV</sequence>
<dbReference type="Gene3D" id="3.40.50.12780">
    <property type="entry name" value="N-terminal domain of ligase-like"/>
    <property type="match status" value="1"/>
</dbReference>
<dbReference type="InterPro" id="IPR000873">
    <property type="entry name" value="AMP-dep_synth/lig_dom"/>
</dbReference>
<dbReference type="GO" id="GO:0016020">
    <property type="term" value="C:membrane"/>
    <property type="evidence" value="ECO:0007669"/>
    <property type="project" value="TreeGrafter"/>
</dbReference>
<dbReference type="InterPro" id="IPR020845">
    <property type="entry name" value="AMP-binding_CS"/>
</dbReference>
<evidence type="ECO:0000256" key="3">
    <source>
        <dbReference type="ARBA" id="ARBA00024484"/>
    </source>
</evidence>
<dbReference type="Pfam" id="PF23562">
    <property type="entry name" value="AMP-binding_C_3"/>
    <property type="match status" value="1"/>
</dbReference>
<dbReference type="AlphaFoldDB" id="A0A1G5RR74"/>
<comment type="catalytic activity">
    <reaction evidence="3">
        <text>a long-chain fatty acid + ATP + CoA = a long-chain fatty acyl-CoA + AMP + diphosphate</text>
        <dbReference type="Rhea" id="RHEA:15421"/>
        <dbReference type="ChEBI" id="CHEBI:30616"/>
        <dbReference type="ChEBI" id="CHEBI:33019"/>
        <dbReference type="ChEBI" id="CHEBI:57287"/>
        <dbReference type="ChEBI" id="CHEBI:57560"/>
        <dbReference type="ChEBI" id="CHEBI:83139"/>
        <dbReference type="ChEBI" id="CHEBI:456215"/>
        <dbReference type="EC" id="6.2.1.3"/>
    </reaction>
    <physiologicalReaction direction="left-to-right" evidence="3">
        <dbReference type="Rhea" id="RHEA:15422"/>
    </physiologicalReaction>
</comment>
<name>A0A1G5RR74_PSEXY</name>
<keyword evidence="1" id="KW-0547">Nucleotide-binding</keyword>
<evidence type="ECO:0000313" key="6">
    <source>
        <dbReference type="Proteomes" id="UP000199428"/>
    </source>
</evidence>
<evidence type="ECO:0000313" key="5">
    <source>
        <dbReference type="EMBL" id="SCZ76358.1"/>
    </source>
</evidence>
<keyword evidence="2" id="KW-0067">ATP-binding</keyword>
<dbReference type="Proteomes" id="UP000199428">
    <property type="component" value="Unassembled WGS sequence"/>
</dbReference>
<reference evidence="5 6" key="1">
    <citation type="submission" date="2016-10" db="EMBL/GenBank/DDBJ databases">
        <authorList>
            <person name="de Groot N.N."/>
        </authorList>
    </citation>
    <scope>NUCLEOTIDE SEQUENCE [LARGE SCALE GENOMIC DNA]</scope>
    <source>
        <strain evidence="5 6">DSM 10317</strain>
    </source>
</reference>
<dbReference type="PANTHER" id="PTHR43272">
    <property type="entry name" value="LONG-CHAIN-FATTY-ACID--COA LIGASE"/>
    <property type="match status" value="1"/>
</dbReference>
<dbReference type="InterPro" id="IPR045851">
    <property type="entry name" value="AMP-bd_C_sf"/>
</dbReference>
<gene>
    <name evidence="5" type="ORF">SAMN02910350_00212</name>
</gene>
<evidence type="ECO:0000256" key="1">
    <source>
        <dbReference type="ARBA" id="ARBA00022741"/>
    </source>
</evidence>
<evidence type="ECO:0000259" key="4">
    <source>
        <dbReference type="Pfam" id="PF00501"/>
    </source>
</evidence>
<accession>A0A1G5RR74</accession>